<evidence type="ECO:0000313" key="21">
    <source>
        <dbReference type="Proteomes" id="UP001215598"/>
    </source>
</evidence>
<dbReference type="PANTHER" id="PTHR32523:SF8">
    <property type="entry name" value="DOLICHOL KINASE"/>
    <property type="match status" value="1"/>
</dbReference>
<evidence type="ECO:0000313" key="20">
    <source>
        <dbReference type="EMBL" id="KAJ7744195.1"/>
    </source>
</evidence>
<evidence type="ECO:0000256" key="18">
    <source>
        <dbReference type="PROSITE-ProRule" id="PRU00134"/>
    </source>
</evidence>
<dbReference type="InterPro" id="IPR039606">
    <property type="entry name" value="Phytol/farnesol_kinase"/>
</dbReference>
<comment type="caution">
    <text evidence="20">The sequence shown here is derived from an EMBL/GenBank/DDBJ whole genome shotgun (WGS) entry which is preliminary data.</text>
</comment>
<organism evidence="20 21">
    <name type="scientific">Mycena metata</name>
    <dbReference type="NCBI Taxonomy" id="1033252"/>
    <lineage>
        <taxon>Eukaryota</taxon>
        <taxon>Fungi</taxon>
        <taxon>Dikarya</taxon>
        <taxon>Basidiomycota</taxon>
        <taxon>Agaricomycotina</taxon>
        <taxon>Agaricomycetes</taxon>
        <taxon>Agaricomycetidae</taxon>
        <taxon>Agaricales</taxon>
        <taxon>Marasmiineae</taxon>
        <taxon>Mycenaceae</taxon>
        <taxon>Mycena</taxon>
    </lineage>
</organism>
<keyword evidence="21" id="KW-1185">Reference proteome</keyword>
<comment type="similarity">
    <text evidence="3">Belongs to the polyprenol kinase family.</text>
</comment>
<feature type="domain" description="MYND-type" evidence="19">
    <location>
        <begin position="423"/>
        <end position="464"/>
    </location>
</feature>
<dbReference type="GO" id="GO:0010276">
    <property type="term" value="F:phytol kinase activity"/>
    <property type="evidence" value="ECO:0007669"/>
    <property type="project" value="UniProtKB-EC"/>
</dbReference>
<evidence type="ECO:0000256" key="14">
    <source>
        <dbReference type="ARBA" id="ARBA00023136"/>
    </source>
</evidence>
<keyword evidence="6" id="KW-0808">Transferase</keyword>
<evidence type="ECO:0000256" key="6">
    <source>
        <dbReference type="ARBA" id="ARBA00022679"/>
    </source>
</evidence>
<evidence type="ECO:0000256" key="5">
    <source>
        <dbReference type="ARBA" id="ARBA00022640"/>
    </source>
</evidence>
<evidence type="ECO:0000256" key="17">
    <source>
        <dbReference type="ARBA" id="ARBA00048889"/>
    </source>
</evidence>
<keyword evidence="4" id="KW-0150">Chloroplast</keyword>
<evidence type="ECO:0000256" key="15">
    <source>
        <dbReference type="ARBA" id="ARBA00024015"/>
    </source>
</evidence>
<evidence type="ECO:0000256" key="2">
    <source>
        <dbReference type="ARBA" id="ARBA00004229"/>
    </source>
</evidence>
<evidence type="ECO:0000259" key="19">
    <source>
        <dbReference type="PROSITE" id="PS50865"/>
    </source>
</evidence>
<name>A0AAD7IKF0_9AGAR</name>
<gene>
    <name evidence="20" type="ORF">B0H16DRAFT_1560450</name>
</gene>
<comment type="subcellular location">
    <subcellularLocation>
        <location evidence="1">Membrane</location>
        <topology evidence="1">Multi-pass membrane protein</topology>
    </subcellularLocation>
    <subcellularLocation>
        <location evidence="2">Plastid</location>
        <location evidence="2">Chloroplast</location>
    </subcellularLocation>
</comment>
<keyword evidence="8" id="KW-0479">Metal-binding</keyword>
<evidence type="ECO:0000256" key="4">
    <source>
        <dbReference type="ARBA" id="ARBA00022528"/>
    </source>
</evidence>
<keyword evidence="9 18" id="KW-0863">Zinc-finger</keyword>
<evidence type="ECO:0000256" key="3">
    <source>
        <dbReference type="ARBA" id="ARBA00010794"/>
    </source>
</evidence>
<evidence type="ECO:0000256" key="16">
    <source>
        <dbReference type="ARBA" id="ARBA00039024"/>
    </source>
</evidence>
<keyword evidence="11" id="KW-0862">Zinc</keyword>
<evidence type="ECO:0000256" key="10">
    <source>
        <dbReference type="ARBA" id="ARBA00022777"/>
    </source>
</evidence>
<proteinExistence type="inferred from homology"/>
<dbReference type="EMBL" id="JARKIB010000088">
    <property type="protein sequence ID" value="KAJ7744195.1"/>
    <property type="molecule type" value="Genomic_DNA"/>
</dbReference>
<keyword evidence="7" id="KW-0812">Transmembrane</keyword>
<evidence type="ECO:0000256" key="9">
    <source>
        <dbReference type="ARBA" id="ARBA00022771"/>
    </source>
</evidence>
<evidence type="ECO:0000256" key="12">
    <source>
        <dbReference type="ARBA" id="ARBA00022946"/>
    </source>
</evidence>
<accession>A0AAD7IKF0</accession>
<dbReference type="EC" id="2.7.1.182" evidence="16"/>
<dbReference type="InterPro" id="IPR002893">
    <property type="entry name" value="Znf_MYND"/>
</dbReference>
<dbReference type="Gene3D" id="6.10.140.2220">
    <property type="match status" value="1"/>
</dbReference>
<evidence type="ECO:0000256" key="7">
    <source>
        <dbReference type="ARBA" id="ARBA00022692"/>
    </source>
</evidence>
<dbReference type="Proteomes" id="UP001215598">
    <property type="component" value="Unassembled WGS sequence"/>
</dbReference>
<keyword evidence="10" id="KW-0418">Kinase</keyword>
<sequence length="633" mass="70480">MHKCLDLHNISRFQSLQMRKLARAVCAGSVADVRLLAAQVPTLSAEDAILFLPALFLHVDPARIPKPDALDSLLSGGCTIPYVDLAFEAITGICTFFGPRLDSLIPVDAFQDLWRHVWTWLDFIHTYWEYLPLVKLRDQRAACVIHSALIISLNKHDRTSKVICSTLGVRRLLAIAWEAMIQDDAPFGGGSDLLYVVSDIVSFLSHPRNSSANFEEVIQAVGGNIEDMASTVIRHFVCASSQADFAGHGKFLVSCLRFFDLKCAGLEMALHSMDFIPTLINTLSALHDTAGMTVAGPSCFRCLLRLLKSPSDIAVAFDSGLLRLILKFGAPITVADSSDADSIGEVMSTLMDRTLPQALVHHTVLVRLNKPLQEATASPFASAFRSSIFWNQWQSFCALAKERLEFLNSWEGKSRPSLKVCDNMNCGKIDARHKFKCCANCQSVYYCCGDCQRTDWRAGHREECGRSQAARLANPETLSTRGRNFLRALLTHDYTRLMPEICAQQVRFMHDRPEEAGSFTMFNYGPSSGVEVIVLTRRSLESFDWAAPMAPGLLRAARSGGRMDPHVVFTAEGPTIRRILFSMRSSTNQLHTGLVRVSQMIRPSWTQEETQAFIEHAVNRLIADIKGRLVFIH</sequence>
<keyword evidence="13" id="KW-1133">Transmembrane helix</keyword>
<dbReference type="PROSITE" id="PS50865">
    <property type="entry name" value="ZF_MYND_2"/>
    <property type="match status" value="1"/>
</dbReference>
<protein>
    <recommendedName>
        <fullName evidence="16">phytol kinase</fullName>
        <ecNumber evidence="16">2.7.1.182</ecNumber>
    </recommendedName>
</protein>
<dbReference type="PANTHER" id="PTHR32523">
    <property type="entry name" value="PHYTOL KINASE 1, CHLOROPLASTIC"/>
    <property type="match status" value="1"/>
</dbReference>
<evidence type="ECO:0000256" key="13">
    <source>
        <dbReference type="ARBA" id="ARBA00022989"/>
    </source>
</evidence>
<comment type="pathway">
    <text evidence="15">Cofactor biosynthesis; tocopherol biosynthesis.</text>
</comment>
<dbReference type="AlphaFoldDB" id="A0AAD7IKF0"/>
<evidence type="ECO:0000256" key="11">
    <source>
        <dbReference type="ARBA" id="ARBA00022833"/>
    </source>
</evidence>
<keyword evidence="14" id="KW-0472">Membrane</keyword>
<dbReference type="GO" id="GO:0016020">
    <property type="term" value="C:membrane"/>
    <property type="evidence" value="ECO:0007669"/>
    <property type="project" value="UniProtKB-SubCell"/>
</dbReference>
<keyword evidence="5" id="KW-0934">Plastid</keyword>
<reference evidence="20" key="1">
    <citation type="submission" date="2023-03" db="EMBL/GenBank/DDBJ databases">
        <title>Massive genome expansion in bonnet fungi (Mycena s.s.) driven by repeated elements and novel gene families across ecological guilds.</title>
        <authorList>
            <consortium name="Lawrence Berkeley National Laboratory"/>
            <person name="Harder C.B."/>
            <person name="Miyauchi S."/>
            <person name="Viragh M."/>
            <person name="Kuo A."/>
            <person name="Thoen E."/>
            <person name="Andreopoulos B."/>
            <person name="Lu D."/>
            <person name="Skrede I."/>
            <person name="Drula E."/>
            <person name="Henrissat B."/>
            <person name="Morin E."/>
            <person name="Kohler A."/>
            <person name="Barry K."/>
            <person name="LaButti K."/>
            <person name="Morin E."/>
            <person name="Salamov A."/>
            <person name="Lipzen A."/>
            <person name="Mereny Z."/>
            <person name="Hegedus B."/>
            <person name="Baldrian P."/>
            <person name="Stursova M."/>
            <person name="Weitz H."/>
            <person name="Taylor A."/>
            <person name="Grigoriev I.V."/>
            <person name="Nagy L.G."/>
            <person name="Martin F."/>
            <person name="Kauserud H."/>
        </authorList>
    </citation>
    <scope>NUCLEOTIDE SEQUENCE</scope>
    <source>
        <strain evidence="20">CBHHK182m</strain>
    </source>
</reference>
<evidence type="ECO:0000256" key="1">
    <source>
        <dbReference type="ARBA" id="ARBA00004141"/>
    </source>
</evidence>
<comment type="catalytic activity">
    <reaction evidence="17">
        <text>phytol + CTP = phytyl phosphate + CDP + H(+)</text>
        <dbReference type="Rhea" id="RHEA:38055"/>
        <dbReference type="ChEBI" id="CHEBI:15378"/>
        <dbReference type="ChEBI" id="CHEBI:17327"/>
        <dbReference type="ChEBI" id="CHEBI:37563"/>
        <dbReference type="ChEBI" id="CHEBI:58069"/>
        <dbReference type="ChEBI" id="CHEBI:75483"/>
        <dbReference type="EC" id="2.7.1.182"/>
    </reaction>
</comment>
<evidence type="ECO:0000256" key="8">
    <source>
        <dbReference type="ARBA" id="ARBA00022723"/>
    </source>
</evidence>
<dbReference type="SUPFAM" id="SSF144232">
    <property type="entry name" value="HIT/MYND zinc finger-like"/>
    <property type="match status" value="1"/>
</dbReference>
<dbReference type="Pfam" id="PF01753">
    <property type="entry name" value="zf-MYND"/>
    <property type="match status" value="1"/>
</dbReference>
<dbReference type="GO" id="GO:0008270">
    <property type="term" value="F:zinc ion binding"/>
    <property type="evidence" value="ECO:0007669"/>
    <property type="project" value="UniProtKB-KW"/>
</dbReference>
<keyword evidence="12" id="KW-0809">Transit peptide</keyword>